<dbReference type="CDD" id="cd04369">
    <property type="entry name" value="Bromodomain"/>
    <property type="match status" value="1"/>
</dbReference>
<evidence type="ECO:0000256" key="2">
    <source>
        <dbReference type="SAM" id="MobiDB-lite"/>
    </source>
</evidence>
<sequence>MGERERVCEREMGKIVERKKKKGRPSLLDLQKRTLKEQEQQHQLQKRNHDSARHSTPNHSTLPAASPTPLRRSTRRNPNTQDDDDDEEDELAGKRREKKLKLVLRLPSQNSPLNSGASPDLCGSDSKAEEVNENNAASNSNKKRKINAIGNGSGSLDNPKGDKSVSGANPTDAHQGSQLDSGPSTPLPDKKLLLFILDRLQKKDTYGVFSDPVDPNELPDYHEVIEHPMDFGTVRNKLTSGAYAILEQFEKDVFLICSNAMQYNAPDTIYFRQARSIHELARKSFENLRQDGDDNDPEPKIVRRGRPPTKNLKKSLGRPSLELAGPEFSADATLATGGENTNWSNYDLRKGIHLLEKSALADSSGQLHGSRDNGAYTSWLGDNKFDRNDESTGSMMKGNQMKHGKKQVVLDENRRNTYKHSQPLPGGQEMSVLTTFVGERKQLMAVGLLSEFGYARSLARFASNLGPGAWKVASKKIERSLPAGLKFGPGWVGENDVTPPRPLPRPSSLPGRLSPPRSFPLVENSHSFAIHTVESKGETLSETPEGNNLSEKQVPSTHSALDGHLSKHLLPSATTSSSPISVHKSPEPPKVKPEVAEGFNSHTGVNILNGSTVANRPRPPFQIHQSSILQPGMNGFNSSFGFNVAAQMGKLIGAARPPGFSLQSPRMLDTISRTNTNLAHLATANSRNSEDPKIMESSTSTNSGGSLPNSGGEALAVQVRGLHPRPSRQGRSPQQKTDSRLSPQQKPDSVPPDLNVRFQSPGSPSSSRVDAAQPDLALQL</sequence>
<dbReference type="InterPro" id="IPR051831">
    <property type="entry name" value="Bromodomain_contain_prot"/>
</dbReference>
<dbReference type="PROSITE" id="PS00633">
    <property type="entry name" value="BROMODOMAIN_1"/>
    <property type="match status" value="1"/>
</dbReference>
<feature type="domain" description="Bromo" evidence="3">
    <location>
        <begin position="201"/>
        <end position="271"/>
    </location>
</feature>
<evidence type="ECO:0000256" key="1">
    <source>
        <dbReference type="PROSITE-ProRule" id="PRU00035"/>
    </source>
</evidence>
<feature type="compositionally biased region" description="Basic and acidic residues" evidence="2">
    <location>
        <begin position="288"/>
        <end position="301"/>
    </location>
</feature>
<feature type="compositionally biased region" description="Basic and acidic residues" evidence="2">
    <location>
        <begin position="1"/>
        <end position="16"/>
    </location>
</feature>
<feature type="compositionally biased region" description="Basic and acidic residues" evidence="2">
    <location>
        <begin position="584"/>
        <end position="595"/>
    </location>
</feature>
<organism evidence="4 5">
    <name type="scientific">Carya illinoinensis</name>
    <name type="common">Pecan</name>
    <dbReference type="NCBI Taxonomy" id="32201"/>
    <lineage>
        <taxon>Eukaryota</taxon>
        <taxon>Viridiplantae</taxon>
        <taxon>Streptophyta</taxon>
        <taxon>Embryophyta</taxon>
        <taxon>Tracheophyta</taxon>
        <taxon>Spermatophyta</taxon>
        <taxon>Magnoliopsida</taxon>
        <taxon>eudicotyledons</taxon>
        <taxon>Gunneridae</taxon>
        <taxon>Pentapetalae</taxon>
        <taxon>rosids</taxon>
        <taxon>fabids</taxon>
        <taxon>Fagales</taxon>
        <taxon>Juglandaceae</taxon>
        <taxon>Carya</taxon>
    </lineage>
</organism>
<feature type="region of interest" description="Disordered" evidence="2">
    <location>
        <begin position="288"/>
        <end position="323"/>
    </location>
</feature>
<protein>
    <recommendedName>
        <fullName evidence="3">Bromo domain-containing protein</fullName>
    </recommendedName>
</protein>
<reference evidence="4" key="1">
    <citation type="submission" date="2021-01" db="EMBL/GenBank/DDBJ databases">
        <authorList>
            <person name="Lovell J.T."/>
            <person name="Bentley N."/>
            <person name="Bhattarai G."/>
            <person name="Jenkins J.W."/>
            <person name="Sreedasyam A."/>
            <person name="Alarcon Y."/>
            <person name="Bock C."/>
            <person name="Boston L."/>
            <person name="Carlson J."/>
            <person name="Cervantes K."/>
            <person name="Clermont K."/>
            <person name="Krom N."/>
            <person name="Kubenka K."/>
            <person name="Mamidi S."/>
            <person name="Mattison C."/>
            <person name="Monteros M."/>
            <person name="Pisani C."/>
            <person name="Plott C."/>
            <person name="Rajasekar S."/>
            <person name="Rhein H.S."/>
            <person name="Rohla C."/>
            <person name="Song M."/>
            <person name="Hilaire R.S."/>
            <person name="Shu S."/>
            <person name="Wells L."/>
            <person name="Wang X."/>
            <person name="Webber J."/>
            <person name="Heerema R.J."/>
            <person name="Klein P."/>
            <person name="Conner P."/>
            <person name="Grauke L."/>
            <person name="Grimwood J."/>
            <person name="Schmutz J."/>
            <person name="Randall J.J."/>
        </authorList>
    </citation>
    <scope>NUCLEOTIDE SEQUENCE</scope>
    <source>
        <tissue evidence="4">Leaf</tissue>
    </source>
</reference>
<dbReference type="InterPro" id="IPR018359">
    <property type="entry name" value="Bromodomain_CS"/>
</dbReference>
<feature type="compositionally biased region" description="Low complexity" evidence="2">
    <location>
        <begin position="508"/>
        <end position="520"/>
    </location>
</feature>
<name>A0A922ES24_CARIL</name>
<dbReference type="AlphaFoldDB" id="A0A922ES24"/>
<feature type="region of interest" description="Disordered" evidence="2">
    <location>
        <begin position="535"/>
        <end position="597"/>
    </location>
</feature>
<feature type="compositionally biased region" description="Polar residues" evidence="2">
    <location>
        <begin position="696"/>
        <end position="709"/>
    </location>
</feature>
<keyword evidence="1" id="KW-0103">Bromodomain</keyword>
<dbReference type="PANTHER" id="PTHR22881:SF27">
    <property type="entry name" value="BROMODOMAIN CONTAINING 7_9"/>
    <property type="match status" value="1"/>
</dbReference>
<feature type="compositionally biased region" description="Basic residues" evidence="2">
    <location>
        <begin position="302"/>
        <end position="316"/>
    </location>
</feature>
<dbReference type="SMART" id="SM00297">
    <property type="entry name" value="BROMO"/>
    <property type="match status" value="1"/>
</dbReference>
<feature type="compositionally biased region" description="Basic and acidic residues" evidence="2">
    <location>
        <begin position="30"/>
        <end position="40"/>
    </location>
</feature>
<proteinExistence type="predicted"/>
<comment type="caution">
    <text evidence="4">The sequence shown here is derived from an EMBL/GenBank/DDBJ whole genome shotgun (WGS) entry which is preliminary data.</text>
</comment>
<feature type="region of interest" description="Disordered" evidence="2">
    <location>
        <begin position="489"/>
        <end position="520"/>
    </location>
</feature>
<dbReference type="Proteomes" id="UP000811246">
    <property type="component" value="Chromosome 6"/>
</dbReference>
<gene>
    <name evidence="4" type="ORF">I3842_06G116200</name>
</gene>
<feature type="region of interest" description="Disordered" evidence="2">
    <location>
        <begin position="1"/>
        <end position="186"/>
    </location>
</feature>
<dbReference type="Pfam" id="PF00439">
    <property type="entry name" value="Bromodomain"/>
    <property type="match status" value="1"/>
</dbReference>
<accession>A0A922ES24</accession>
<dbReference type="EMBL" id="CM031830">
    <property type="protein sequence ID" value="KAG6709126.1"/>
    <property type="molecule type" value="Genomic_DNA"/>
</dbReference>
<dbReference type="InterPro" id="IPR001487">
    <property type="entry name" value="Bromodomain"/>
</dbReference>
<evidence type="ECO:0000259" key="3">
    <source>
        <dbReference type="PROSITE" id="PS50014"/>
    </source>
</evidence>
<dbReference type="PROSITE" id="PS50014">
    <property type="entry name" value="BROMODOMAIN_2"/>
    <property type="match status" value="1"/>
</dbReference>
<feature type="region of interest" description="Disordered" evidence="2">
    <location>
        <begin position="682"/>
        <end position="780"/>
    </location>
</feature>
<feature type="compositionally biased region" description="Polar residues" evidence="2">
    <location>
        <begin position="729"/>
        <end position="747"/>
    </location>
</feature>
<dbReference type="PANTHER" id="PTHR22881">
    <property type="entry name" value="BROMODOMAIN CONTAINING PROTEIN"/>
    <property type="match status" value="1"/>
</dbReference>
<feature type="compositionally biased region" description="Polar residues" evidence="2">
    <location>
        <begin position="107"/>
        <end position="117"/>
    </location>
</feature>
<feature type="compositionally biased region" description="Acidic residues" evidence="2">
    <location>
        <begin position="81"/>
        <end position="90"/>
    </location>
</feature>
<evidence type="ECO:0000313" key="4">
    <source>
        <dbReference type="EMBL" id="KAG6709126.1"/>
    </source>
</evidence>
<feature type="compositionally biased region" description="Polar residues" evidence="2">
    <location>
        <begin position="540"/>
        <end position="559"/>
    </location>
</feature>
<feature type="compositionally biased region" description="Polar residues" evidence="2">
    <location>
        <begin position="166"/>
        <end position="184"/>
    </location>
</feature>
<evidence type="ECO:0000313" key="5">
    <source>
        <dbReference type="Proteomes" id="UP000811246"/>
    </source>
</evidence>
<feature type="compositionally biased region" description="Polar residues" evidence="2">
    <location>
        <begin position="757"/>
        <end position="768"/>
    </location>
</feature>
<feature type="compositionally biased region" description="Polar residues" evidence="2">
    <location>
        <begin position="54"/>
        <end position="63"/>
    </location>
</feature>